<proteinExistence type="evidence at protein level"/>
<dbReference type="InterPro" id="IPR029309">
    <property type="entry name" value="CaRF"/>
</dbReference>
<dbReference type="PANTHER" id="PTHR14694:SF1">
    <property type="entry name" value="CALCIUM-RESPONSIVE TRANSCRIPTION FACTOR"/>
    <property type="match status" value="1"/>
</dbReference>
<feature type="region of interest" description="Disordered" evidence="1">
    <location>
        <begin position="1"/>
        <end position="42"/>
    </location>
</feature>
<gene>
    <name evidence="3 4" type="primary">Carf</name>
</gene>
<sequence>MEQRHSLAGNCDDGEKSEREAQGFEDMPETLTDTQALHEEQFHLLDQNGQPIQYDLQSLGNSTAQMTGMEQVAIPQEPFADEHSPQDISEEKPTGVRADVLEDSTSNYGLRSPASLVLPKKAGARLVEEPLLAPLQPLSCNTPMWACRLRSCEKIGDSYRGYCVSETELESVLTFHKQQTQTVWGTRQSPSPAKPATRLMWKSQYVPYDGIPFVNADGMCSYLHSKLISIMNQRLLVSLCHRHLFLCLLLKKRKL</sequence>
<dbReference type="Bgee" id="ENSMUSG00000026017">
    <property type="expression patterns" value="Expressed in spermatocyte and 215 other cell types or tissues"/>
</dbReference>
<evidence type="ECO:0000313" key="3">
    <source>
        <dbReference type="Ensembl" id="ENSMUSP00000139554.2"/>
    </source>
</evidence>
<feature type="compositionally biased region" description="Basic and acidic residues" evidence="1">
    <location>
        <begin position="13"/>
        <end position="22"/>
    </location>
</feature>
<evidence type="ECO:0000313" key="4">
    <source>
        <dbReference type="MGI" id="MGI:2182269"/>
    </source>
</evidence>
<reference evidence="2" key="1">
    <citation type="submission" date="2007-09" db="EMBL/GenBank/DDBJ databases">
        <title>Novel isoform of mNYD-SP24 in mouse testis.</title>
        <authorList>
            <person name="Fok K.L.E."/>
            <person name="Chan H.C."/>
        </authorList>
    </citation>
    <scope>NUCLEOTIDE SEQUENCE</scope>
    <source>
        <strain evidence="2">C57BL/6</strain>
    </source>
</reference>
<dbReference type="ExpressionAtlas" id="A8VI09">
    <property type="expression patterns" value="baseline and differential"/>
</dbReference>
<name>A8VI09_MOUSE</name>
<dbReference type="Antibodypedia" id="34159">
    <property type="antibodies" value="200 antibodies from 29 providers"/>
</dbReference>
<dbReference type="HOGENOM" id="CLU_078252_0_0_1"/>
<protein>
    <submittedName>
        <fullName evidence="3">Calcium response factor</fullName>
    </submittedName>
    <submittedName>
        <fullName evidence="2">ECBRC-FC2</fullName>
    </submittedName>
</protein>
<evidence type="ECO:0000256" key="1">
    <source>
        <dbReference type="SAM" id="MobiDB-lite"/>
    </source>
</evidence>
<organism evidence="2">
    <name type="scientific">Mus musculus</name>
    <name type="common">Mouse</name>
    <dbReference type="NCBI Taxonomy" id="10090"/>
    <lineage>
        <taxon>Eukaryota</taxon>
        <taxon>Metazoa</taxon>
        <taxon>Chordata</taxon>
        <taxon>Craniata</taxon>
        <taxon>Vertebrata</taxon>
        <taxon>Euteleostomi</taxon>
        <taxon>Mammalia</taxon>
        <taxon>Eutheria</taxon>
        <taxon>Euarchontoglires</taxon>
        <taxon>Glires</taxon>
        <taxon>Rodentia</taxon>
        <taxon>Myomorpha</taxon>
        <taxon>Muroidea</taxon>
        <taxon>Muridae</taxon>
        <taxon>Murinae</taxon>
        <taxon>Mus</taxon>
        <taxon>Mus</taxon>
    </lineage>
</organism>
<reference evidence="3" key="4">
    <citation type="submission" date="2025-05" db="UniProtKB">
        <authorList>
            <consortium name="Ensembl"/>
        </authorList>
    </citation>
    <scope>IDENTIFICATION</scope>
    <source>
        <strain evidence="3">C57BL/6J</strain>
    </source>
</reference>
<dbReference type="EMBL" id="EU170503">
    <property type="protein sequence ID" value="ABW24028.1"/>
    <property type="molecule type" value="mRNA"/>
</dbReference>
<reference evidence="3 5" key="2">
    <citation type="journal article" date="2009" name="PLoS Biol.">
        <title>Lineage-specific biology revealed by a finished genome assembly of the mouse.</title>
        <authorList>
            <consortium name="Mouse Genome Sequencing Consortium"/>
            <person name="Church D.M."/>
            <person name="Goodstadt L."/>
            <person name="Hillier L.W."/>
            <person name="Zody M.C."/>
            <person name="Goldstein S."/>
            <person name="She X."/>
            <person name="Bult C.J."/>
            <person name="Agarwala R."/>
            <person name="Cherry J.L."/>
            <person name="DiCuccio M."/>
            <person name="Hlavina W."/>
            <person name="Kapustin Y."/>
            <person name="Meric P."/>
            <person name="Maglott D."/>
            <person name="Birtle Z."/>
            <person name="Marques A.C."/>
            <person name="Graves T."/>
            <person name="Zhou S."/>
            <person name="Teague B."/>
            <person name="Potamousis K."/>
            <person name="Churas C."/>
            <person name="Place M."/>
            <person name="Herschleb J."/>
            <person name="Runnheim R."/>
            <person name="Forrest D."/>
            <person name="Amos-Landgraf J."/>
            <person name="Schwartz D.C."/>
            <person name="Cheng Z."/>
            <person name="Lindblad-Toh K."/>
            <person name="Eichler E.E."/>
            <person name="Ponting C.P."/>
        </authorList>
    </citation>
    <scope>NUCLEOTIDE SEQUENCE [LARGE SCALE GENOMIC DNA]</scope>
    <source>
        <strain evidence="3 5">C57BL/6J</strain>
    </source>
</reference>
<dbReference type="Ensembl" id="ENSMUST00000186107.7">
    <property type="protein sequence ID" value="ENSMUSP00000139554.2"/>
    <property type="gene ID" value="ENSMUSG00000026017.14"/>
</dbReference>
<dbReference type="PANTHER" id="PTHR14694">
    <property type="entry name" value="CALCIUM-RESPONSIVE TRANSCRIPTION FACTOR"/>
    <property type="match status" value="1"/>
</dbReference>
<dbReference type="ProteomicsDB" id="308603"/>
<evidence type="ECO:0000313" key="2">
    <source>
        <dbReference type="EMBL" id="ABW24028.1"/>
    </source>
</evidence>
<evidence type="ECO:0007829" key="6">
    <source>
        <dbReference type="ProteomicsDB" id="A8VI09"/>
    </source>
</evidence>
<evidence type="ECO:0000313" key="5">
    <source>
        <dbReference type="Proteomes" id="UP000000589"/>
    </source>
</evidence>
<dbReference type="Proteomes" id="UP000000589">
    <property type="component" value="Chromosome 1"/>
</dbReference>
<dbReference type="Pfam" id="PF15299">
    <property type="entry name" value="ALS2CR8"/>
    <property type="match status" value="1"/>
</dbReference>
<dbReference type="AGR" id="MGI:2182269"/>
<dbReference type="MGI" id="MGI:2182269">
    <property type="gene designation" value="Carf"/>
</dbReference>
<dbReference type="GeneTree" id="ENSGT00390000013916"/>
<dbReference type="GO" id="GO:0003700">
    <property type="term" value="F:DNA-binding transcription factor activity"/>
    <property type="evidence" value="ECO:0007669"/>
    <property type="project" value="InterPro"/>
</dbReference>
<dbReference type="VEuPathDB" id="HostDB:ENSMUSG00000026017"/>
<keyword evidence="6" id="KW-1267">Proteomics identification</keyword>
<reference evidence="3" key="3">
    <citation type="journal article" date="2011" name="PLoS Biol.">
        <title>Modernizing reference genome assemblies.</title>
        <authorList>
            <person name="Church D.M."/>
            <person name="Schneider V.A."/>
            <person name="Graves T."/>
            <person name="Auger K."/>
            <person name="Cunningham F."/>
            <person name="Bouk N."/>
            <person name="Chen H.C."/>
            <person name="Agarwala R."/>
            <person name="McLaren W.M."/>
            <person name="Ritchie G.R."/>
            <person name="Albracht D."/>
            <person name="Kremitzki M."/>
            <person name="Rock S."/>
            <person name="Kotkiewicz H."/>
            <person name="Kremitzki C."/>
            <person name="Wollam A."/>
            <person name="Trani L."/>
            <person name="Fulton L."/>
            <person name="Fulton R."/>
            <person name="Matthews L."/>
            <person name="Whitehead S."/>
            <person name="Chow W."/>
            <person name="Torrance J."/>
            <person name="Dunn M."/>
            <person name="Harden G."/>
            <person name="Threadgold G."/>
            <person name="Wood J."/>
            <person name="Collins J."/>
            <person name="Heath P."/>
            <person name="Griffiths G."/>
            <person name="Pelan S."/>
            <person name="Grafham D."/>
            <person name="Eichler E.E."/>
            <person name="Weinstock G."/>
            <person name="Mardis E.R."/>
            <person name="Wilson R.K."/>
            <person name="Howe K."/>
            <person name="Flicek P."/>
            <person name="Hubbard T."/>
        </authorList>
    </citation>
    <scope>NUCLEOTIDE SEQUENCE [LARGE SCALE GENOMIC DNA]</scope>
    <source>
        <strain evidence="3">C57BL/6J</strain>
    </source>
</reference>
<accession>A8VI09</accession>
<keyword evidence="5" id="KW-1185">Reference proteome</keyword>
<dbReference type="AlphaFoldDB" id="A8VI09"/>